<feature type="compositionally biased region" description="Acidic residues" evidence="2">
    <location>
        <begin position="645"/>
        <end position="654"/>
    </location>
</feature>
<organism evidence="3">
    <name type="scientific">Tetraselmis sp. GSL018</name>
    <dbReference type="NCBI Taxonomy" id="582737"/>
    <lineage>
        <taxon>Eukaryota</taxon>
        <taxon>Viridiplantae</taxon>
        <taxon>Chlorophyta</taxon>
        <taxon>core chlorophytes</taxon>
        <taxon>Chlorodendrophyceae</taxon>
        <taxon>Chlorodendrales</taxon>
        <taxon>Chlorodendraceae</taxon>
        <taxon>Tetraselmis</taxon>
    </lineage>
</organism>
<evidence type="ECO:0000256" key="2">
    <source>
        <dbReference type="SAM" id="MobiDB-lite"/>
    </source>
</evidence>
<gene>
    <name evidence="3" type="ORF">TSPGSL018_24432</name>
</gene>
<dbReference type="SUPFAM" id="SSF47170">
    <property type="entry name" value="Aspartate receptor, ligand-binding domain"/>
    <property type="match status" value="1"/>
</dbReference>
<feature type="compositionally biased region" description="Basic and acidic residues" evidence="2">
    <location>
        <begin position="667"/>
        <end position="677"/>
    </location>
</feature>
<feature type="coiled-coil region" evidence="1">
    <location>
        <begin position="368"/>
        <end position="442"/>
    </location>
</feature>
<feature type="region of interest" description="Disordered" evidence="2">
    <location>
        <begin position="781"/>
        <end position="842"/>
    </location>
</feature>
<feature type="compositionally biased region" description="Acidic residues" evidence="2">
    <location>
        <begin position="822"/>
        <end position="842"/>
    </location>
</feature>
<feature type="region of interest" description="Disordered" evidence="2">
    <location>
        <begin position="479"/>
        <end position="512"/>
    </location>
</feature>
<feature type="non-terminal residue" evidence="3">
    <location>
        <position position="1"/>
    </location>
</feature>
<feature type="region of interest" description="Disordered" evidence="2">
    <location>
        <begin position="35"/>
        <end position="78"/>
    </location>
</feature>
<feature type="compositionally biased region" description="Basic and acidic residues" evidence="2">
    <location>
        <begin position="242"/>
        <end position="261"/>
    </location>
</feature>
<feature type="coiled-coil region" evidence="1">
    <location>
        <begin position="131"/>
        <end position="211"/>
    </location>
</feature>
<feature type="compositionally biased region" description="Basic and acidic residues" evidence="2">
    <location>
        <begin position="619"/>
        <end position="628"/>
    </location>
</feature>
<feature type="compositionally biased region" description="Basic and acidic residues" evidence="2">
    <location>
        <begin position="555"/>
        <end position="579"/>
    </location>
</feature>
<feature type="compositionally biased region" description="Acidic residues" evidence="2">
    <location>
        <begin position="695"/>
        <end position="707"/>
    </location>
</feature>
<evidence type="ECO:0000313" key="3">
    <source>
        <dbReference type="EMBL" id="JAC74987.1"/>
    </source>
</evidence>
<proteinExistence type="predicted"/>
<keyword evidence="1" id="KW-0175">Coiled coil</keyword>
<dbReference type="InterPro" id="IPR035440">
    <property type="entry name" value="4HB_MCP_dom_sf"/>
</dbReference>
<reference evidence="3" key="1">
    <citation type="submission" date="2014-05" db="EMBL/GenBank/DDBJ databases">
        <title>The transcriptome of the halophilic microalga Tetraselmis sp. GSL018 isolated from the Great Salt Lake, Utah.</title>
        <authorList>
            <person name="Jinkerson R.E."/>
            <person name="D'Adamo S."/>
            <person name="Posewitz M.C."/>
        </authorList>
    </citation>
    <scope>NUCLEOTIDE SEQUENCE</scope>
    <source>
        <strain evidence="3">GSL018</strain>
    </source>
</reference>
<protein>
    <submittedName>
        <fullName evidence="3">Outer dynein arm-docking complex subunit 1</fullName>
    </submittedName>
</protein>
<feature type="compositionally biased region" description="Acidic residues" evidence="2">
    <location>
        <begin position="715"/>
        <end position="731"/>
    </location>
</feature>
<feature type="compositionally biased region" description="Low complexity" evidence="2">
    <location>
        <begin position="57"/>
        <end position="72"/>
    </location>
</feature>
<feature type="compositionally biased region" description="Acidic residues" evidence="2">
    <location>
        <begin position="595"/>
        <end position="615"/>
    </location>
</feature>
<accession>A0A061RQ14</accession>
<feature type="region of interest" description="Disordered" evidence="2">
    <location>
        <begin position="242"/>
        <end position="275"/>
    </location>
</feature>
<dbReference type="AlphaFoldDB" id="A0A061RQ14"/>
<evidence type="ECO:0000256" key="1">
    <source>
        <dbReference type="SAM" id="Coils"/>
    </source>
</evidence>
<feature type="region of interest" description="Disordered" evidence="2">
    <location>
        <begin position="288"/>
        <end position="316"/>
    </location>
</feature>
<sequence length="870" mass="98060">LAVAWRQNIETASAIPMAGSRVTRLPRLNDTSLYESLPNMGKLSSEDQRSPSRTQNRASLPALSPSPRPGAAKTNGMESPRMFDEVELTEEEILALELKAVKNERSALISDLNTIKTEHTESGADIQRDDLLKMERHLEFKKQKYNEIHEEVIAKEKELQKLENMATDSRLRVPEEMEPEQARINKLRSEMESLEAELVEAEAKNRLYTLLGERTRREHMAMEKKVREAREMKEDCLEDHASLTSHMHDMRAAREESEKKLAQMKAQYQQGKSDWDRKLSLRKKEVAELRRRQQREKEKEDHKRAKEREKEERERRVQAAQQMQLEAYEMQCAALAPKIEAMEASWNRLRSISGAQTTEEVINYFFSLRSKEENMRELVSQAEKREAKAKQTLAEMLDARSEMFETALAGQDGTFEEHKSRIDDAERRLTQARKRFNRLRAVCISAEQGVKFLLARLMVALEEPVDDPDMKAMLASLQGGSKAYPKGSGKAEKPTEDGIGAEDEDAEGEQNRIDDVDFFPNLVDTVSRVGDRLNKLLVIEEEFKAAPPPEPEPEPEPHPEPLPESEHETAAVDEGKEAEGEMEGQDGDQPPKPDAEEEQAQTEETEAEAPAEAESTEGAVKEDSKAGADEESSGEENAEAKESSGGDEGEEQESPDGGIAAEENEQETEKAATKAMEDEPEGGETGEPGGPTNESAEEEAAEAEQVDAEVKDVPESENEQEPEATEAEPLQEPEPQTKPEPALSDTHESLTEEELQWKLLKQETKLAKGMKRTEWSGPYWVKTVTGSPIMPGMEASKRKKGKKKKDQPQPDLTRILGYTGSDVEEDEATEEEEDENDEEWDGFVDRDFIKHRSMKMTLKAQAMAHGPGRM</sequence>
<name>A0A061RQ14_9CHLO</name>
<dbReference type="EMBL" id="GBEZ01010726">
    <property type="protein sequence ID" value="JAC74987.1"/>
    <property type="molecule type" value="Transcribed_RNA"/>
</dbReference>
<feature type="region of interest" description="Disordered" evidence="2">
    <location>
        <begin position="545"/>
        <end position="755"/>
    </location>
</feature>
<feature type="compositionally biased region" description="Acidic residues" evidence="2">
    <location>
        <begin position="499"/>
        <end position="508"/>
    </location>
</feature>